<organism evidence="8 9">
    <name type="scientific">Saccharibacillus endophyticus</name>
    <dbReference type="NCBI Taxonomy" id="2060666"/>
    <lineage>
        <taxon>Bacteria</taxon>
        <taxon>Bacillati</taxon>
        <taxon>Bacillota</taxon>
        <taxon>Bacilli</taxon>
        <taxon>Bacillales</taxon>
        <taxon>Paenibacillaceae</taxon>
        <taxon>Saccharibacillus</taxon>
    </lineage>
</organism>
<keyword evidence="4" id="KW-0732">Signal</keyword>
<dbReference type="InterPro" id="IPR002491">
    <property type="entry name" value="ABC_transptr_periplasmic_BD"/>
</dbReference>
<feature type="compositionally biased region" description="Low complexity" evidence="6">
    <location>
        <begin position="59"/>
        <end position="77"/>
    </location>
</feature>
<dbReference type="PANTHER" id="PTHR30532:SF29">
    <property type="entry name" value="FE(3+) DICITRATE-BINDING PERIPLASMIC PROTEIN"/>
    <property type="match status" value="1"/>
</dbReference>
<feature type="domain" description="Fe/B12 periplasmic-binding" evidence="7">
    <location>
        <begin position="99"/>
        <end position="362"/>
    </location>
</feature>
<dbReference type="RefSeq" id="WP_229714142.1">
    <property type="nucleotide sequence ID" value="NZ_BMDD01000002.1"/>
</dbReference>
<dbReference type="PANTHER" id="PTHR30532">
    <property type="entry name" value="IRON III DICITRATE-BINDING PERIPLASMIC PROTEIN"/>
    <property type="match status" value="1"/>
</dbReference>
<feature type="region of interest" description="Disordered" evidence="6">
    <location>
        <begin position="1"/>
        <end position="24"/>
    </location>
</feature>
<dbReference type="Proteomes" id="UP000605427">
    <property type="component" value="Unassembled WGS sequence"/>
</dbReference>
<comment type="subcellular location">
    <subcellularLocation>
        <location evidence="1">Cell envelope</location>
    </subcellularLocation>
</comment>
<dbReference type="InterPro" id="IPR051313">
    <property type="entry name" value="Bact_iron-sidero_bind"/>
</dbReference>
<comment type="similarity">
    <text evidence="2">Belongs to the bacterial solute-binding protein 8 family.</text>
</comment>
<reference evidence="9" key="1">
    <citation type="journal article" date="2019" name="Int. J. Syst. Evol. Microbiol.">
        <title>The Global Catalogue of Microorganisms (GCM) 10K type strain sequencing project: providing services to taxonomists for standard genome sequencing and annotation.</title>
        <authorList>
            <consortium name="The Broad Institute Genomics Platform"/>
            <consortium name="The Broad Institute Genome Sequencing Center for Infectious Disease"/>
            <person name="Wu L."/>
            <person name="Ma J."/>
        </authorList>
    </citation>
    <scope>NUCLEOTIDE SEQUENCE [LARGE SCALE GENOMIC DNA]</scope>
    <source>
        <strain evidence="9">CCM 8702</strain>
    </source>
</reference>
<dbReference type="CDD" id="cd01146">
    <property type="entry name" value="FhuD"/>
    <property type="match status" value="1"/>
</dbReference>
<comment type="caution">
    <text evidence="8">The sequence shown here is derived from an EMBL/GenBank/DDBJ whole genome shotgun (WGS) entry which is preliminary data.</text>
</comment>
<accession>A0ABQ1ZV27</accession>
<proteinExistence type="inferred from homology"/>
<dbReference type="EMBL" id="BMDD01000002">
    <property type="protein sequence ID" value="GGH78252.1"/>
    <property type="molecule type" value="Genomic_DNA"/>
</dbReference>
<keyword evidence="9" id="KW-1185">Reference proteome</keyword>
<evidence type="ECO:0000256" key="3">
    <source>
        <dbReference type="ARBA" id="ARBA00022448"/>
    </source>
</evidence>
<evidence type="ECO:0000259" key="7">
    <source>
        <dbReference type="PROSITE" id="PS50983"/>
    </source>
</evidence>
<dbReference type="PROSITE" id="PS50983">
    <property type="entry name" value="FE_B12_PBP"/>
    <property type="match status" value="1"/>
</dbReference>
<evidence type="ECO:0000256" key="4">
    <source>
        <dbReference type="ARBA" id="ARBA00022729"/>
    </source>
</evidence>
<protein>
    <submittedName>
        <fullName evidence="8">Ferrichrome ABC transporter substrate-binding protein</fullName>
    </submittedName>
</protein>
<dbReference type="SUPFAM" id="SSF53807">
    <property type="entry name" value="Helical backbone' metal receptor"/>
    <property type="match status" value="1"/>
</dbReference>
<name>A0ABQ1ZV27_9BACL</name>
<feature type="compositionally biased region" description="Basic and acidic residues" evidence="6">
    <location>
        <begin position="1"/>
        <end position="11"/>
    </location>
</feature>
<dbReference type="Gene3D" id="3.40.50.1980">
    <property type="entry name" value="Nitrogenase molybdenum iron protein domain"/>
    <property type="match status" value="2"/>
</dbReference>
<feature type="coiled-coil region" evidence="5">
    <location>
        <begin position="208"/>
        <end position="242"/>
    </location>
</feature>
<dbReference type="Pfam" id="PF01497">
    <property type="entry name" value="Peripla_BP_2"/>
    <property type="match status" value="1"/>
</dbReference>
<evidence type="ECO:0000256" key="6">
    <source>
        <dbReference type="SAM" id="MobiDB-lite"/>
    </source>
</evidence>
<evidence type="ECO:0000256" key="2">
    <source>
        <dbReference type="ARBA" id="ARBA00008814"/>
    </source>
</evidence>
<keyword evidence="5" id="KW-0175">Coiled coil</keyword>
<evidence type="ECO:0000313" key="8">
    <source>
        <dbReference type="EMBL" id="GGH78252.1"/>
    </source>
</evidence>
<sequence length="362" mass="40300">MREKAWEEKRKNNNRNTQSPTRKMRHMRAALTLIGLLAMMLFLAACGAQSQSAATTEAPATTAAAETATPAASTESTDTGLRSITHLKGTAEIAMQPQRVVALSAAYIDHMLTIGEKPVGVNNEERYGGDYLPYLADELEGVAVVGSADTPNLEAILQLNPDVILVESRTAETSYEQLNKIAPTIVLGNEWKDYDEDPDFWTEDLLKVAEMYDKTEVAQSKIDELKKKTAEVKALVEKSENRKLAYVRVREKLFQIYGQNGHPTNALLYRDLGFEPSSITPVEHREDLSLEGVADLDANRLILEVDPNGGDFLAQAQESSIWKDVPAVQQEQVYETDSFWLFKGWGVLGRTEILEDIRKLVE</sequence>
<evidence type="ECO:0000313" key="9">
    <source>
        <dbReference type="Proteomes" id="UP000605427"/>
    </source>
</evidence>
<evidence type="ECO:0000256" key="5">
    <source>
        <dbReference type="SAM" id="Coils"/>
    </source>
</evidence>
<feature type="region of interest" description="Disordered" evidence="6">
    <location>
        <begin position="59"/>
        <end position="80"/>
    </location>
</feature>
<evidence type="ECO:0000256" key="1">
    <source>
        <dbReference type="ARBA" id="ARBA00004196"/>
    </source>
</evidence>
<gene>
    <name evidence="8" type="ORF">GCM10007362_23270</name>
</gene>
<keyword evidence="3" id="KW-0813">Transport</keyword>